<keyword evidence="1" id="KW-0732">Signal</keyword>
<proteinExistence type="predicted"/>
<evidence type="ECO:0000256" key="1">
    <source>
        <dbReference type="SAM" id="SignalP"/>
    </source>
</evidence>
<evidence type="ECO:0000313" key="3">
    <source>
        <dbReference type="Proteomes" id="UP000745859"/>
    </source>
</evidence>
<organism evidence="2 3">
    <name type="scientific">Wenyingzhuangia heitensis</name>
    <dbReference type="NCBI Taxonomy" id="1487859"/>
    <lineage>
        <taxon>Bacteria</taxon>
        <taxon>Pseudomonadati</taxon>
        <taxon>Bacteroidota</taxon>
        <taxon>Flavobacteriia</taxon>
        <taxon>Flavobacteriales</taxon>
        <taxon>Flavobacteriaceae</taxon>
        <taxon>Wenyingzhuangia</taxon>
    </lineage>
</organism>
<reference evidence="2 3" key="1">
    <citation type="submission" date="2020-03" db="EMBL/GenBank/DDBJ databases">
        <title>Genomic Encyclopedia of Type Strains, Phase IV (KMG-IV): sequencing the most valuable type-strain genomes for metagenomic binning, comparative biology and taxonomic classification.</title>
        <authorList>
            <person name="Goeker M."/>
        </authorList>
    </citation>
    <scope>NUCLEOTIDE SEQUENCE [LARGE SCALE GENOMIC DNA]</scope>
    <source>
        <strain evidence="2 3">DSM 101599</strain>
    </source>
</reference>
<gene>
    <name evidence="2" type="ORF">FHR24_002526</name>
</gene>
<evidence type="ECO:0008006" key="4">
    <source>
        <dbReference type="Google" id="ProtNLM"/>
    </source>
</evidence>
<protein>
    <recommendedName>
        <fullName evidence="4">DUF1566 domain-containing protein</fullName>
    </recommendedName>
</protein>
<name>A0ABX0UB54_9FLAO</name>
<keyword evidence="3" id="KW-1185">Reference proteome</keyword>
<dbReference type="Proteomes" id="UP000745859">
    <property type="component" value="Unassembled WGS sequence"/>
</dbReference>
<dbReference type="EMBL" id="JAASQL010000004">
    <property type="protein sequence ID" value="NIJ46048.1"/>
    <property type="molecule type" value="Genomic_DNA"/>
</dbReference>
<sequence length="311" mass="33990">MKKTLQLIIALLISINTWAQAPEKMSYQAVIRDTENNLVVNQNLGIQVSVLKGGQSGTAVYVERQTPTTNANGLVSLEIGTGNVSTGVFSNIDWSNDTYFIKTETDITGGTNYTITGTSQMMSVPYALYAKTSGSSSSNLPQTPTAGDMTYWNGSSWDKVAAPSESSMVLTYCEDKPVWTKDGKCPIKVGTRAEGGIVYKIFQNGDTGYVEGETHGLVASSTQARVPYSQSGNYVNALNEGTYNNWHMPSVAELVEIRGTVGNQNFFAYDYHWSTYSSSYATQELANPTFGEGNTYQNWSHSFSVLCVREF</sequence>
<accession>A0ABX0UB54</accession>
<feature type="signal peptide" evidence="1">
    <location>
        <begin position="1"/>
        <end position="21"/>
    </location>
</feature>
<evidence type="ECO:0000313" key="2">
    <source>
        <dbReference type="EMBL" id="NIJ46048.1"/>
    </source>
</evidence>
<dbReference type="RefSeq" id="WP_167189350.1">
    <property type="nucleotide sequence ID" value="NZ_JAASQL010000004.1"/>
</dbReference>
<feature type="chain" id="PRO_5047189886" description="DUF1566 domain-containing protein" evidence="1">
    <location>
        <begin position="22"/>
        <end position="311"/>
    </location>
</feature>
<comment type="caution">
    <text evidence="2">The sequence shown here is derived from an EMBL/GenBank/DDBJ whole genome shotgun (WGS) entry which is preliminary data.</text>
</comment>